<evidence type="ECO:0000313" key="7">
    <source>
        <dbReference type="Proteomes" id="UP000014760"/>
    </source>
</evidence>
<dbReference type="PANTHER" id="PTHR14614:SF164">
    <property type="entry name" value="HISTONE-ARGININE METHYLTRANSFERASE METTL23"/>
    <property type="match status" value="1"/>
</dbReference>
<dbReference type="Proteomes" id="UP000014760">
    <property type="component" value="Unassembled WGS sequence"/>
</dbReference>
<evidence type="ECO:0000256" key="3">
    <source>
        <dbReference type="ARBA" id="ARBA00022691"/>
    </source>
</evidence>
<dbReference type="EMBL" id="KB308724">
    <property type="protein sequence ID" value="ELT96889.1"/>
    <property type="molecule type" value="Genomic_DNA"/>
</dbReference>
<reference evidence="7" key="1">
    <citation type="submission" date="2012-12" db="EMBL/GenBank/DDBJ databases">
        <authorList>
            <person name="Hellsten U."/>
            <person name="Grimwood J."/>
            <person name="Chapman J.A."/>
            <person name="Shapiro H."/>
            <person name="Aerts A."/>
            <person name="Otillar R.P."/>
            <person name="Terry A.Y."/>
            <person name="Boore J.L."/>
            <person name="Simakov O."/>
            <person name="Marletaz F."/>
            <person name="Cho S.-J."/>
            <person name="Edsinger-Gonzales E."/>
            <person name="Havlak P."/>
            <person name="Kuo D.-H."/>
            <person name="Larsson T."/>
            <person name="Lv J."/>
            <person name="Arendt D."/>
            <person name="Savage R."/>
            <person name="Osoegawa K."/>
            <person name="de Jong P."/>
            <person name="Lindberg D.R."/>
            <person name="Seaver E.C."/>
            <person name="Weisblat D.A."/>
            <person name="Putnam N.H."/>
            <person name="Grigoriev I.V."/>
            <person name="Rokhsar D.S."/>
        </authorList>
    </citation>
    <scope>NUCLEOTIDE SEQUENCE</scope>
    <source>
        <strain evidence="7">I ESC-2004</strain>
    </source>
</reference>
<keyword evidence="3" id="KW-0949">S-adenosyl-L-methionine</keyword>
<dbReference type="HOGENOM" id="CLU_082022_2_1_1"/>
<evidence type="ECO:0000313" key="5">
    <source>
        <dbReference type="EMBL" id="ELT96889.1"/>
    </source>
</evidence>
<dbReference type="FunCoup" id="R7TTB1">
    <property type="interactions" value="1688"/>
</dbReference>
<comment type="similarity">
    <text evidence="4">Belongs to the methyltransferase superfamily. METTL23 family.</text>
</comment>
<dbReference type="EnsemblMetazoa" id="CapteT120919">
    <property type="protein sequence ID" value="CapteP120919"/>
    <property type="gene ID" value="CapteG120919"/>
</dbReference>
<protein>
    <recommendedName>
        <fullName evidence="8">Methyltransferase-like protein 23</fullName>
    </recommendedName>
</protein>
<gene>
    <name evidence="5" type="ORF">CAPTEDRAFT_120919</name>
</gene>
<dbReference type="STRING" id="283909.R7TTB1"/>
<keyword evidence="2" id="KW-0808">Transferase</keyword>
<dbReference type="OrthoDB" id="407325at2759"/>
<evidence type="ECO:0000313" key="6">
    <source>
        <dbReference type="EnsemblMetazoa" id="CapteP120919"/>
    </source>
</evidence>
<dbReference type="EMBL" id="AMQN01000265">
    <property type="status" value="NOT_ANNOTATED_CDS"/>
    <property type="molecule type" value="Genomic_DNA"/>
</dbReference>
<dbReference type="GO" id="GO:0005737">
    <property type="term" value="C:cytoplasm"/>
    <property type="evidence" value="ECO:0007669"/>
    <property type="project" value="TreeGrafter"/>
</dbReference>
<dbReference type="InterPro" id="IPR019410">
    <property type="entry name" value="Methyltransf_16"/>
</dbReference>
<evidence type="ECO:0000256" key="1">
    <source>
        <dbReference type="ARBA" id="ARBA00022603"/>
    </source>
</evidence>
<evidence type="ECO:0000256" key="2">
    <source>
        <dbReference type="ARBA" id="ARBA00022679"/>
    </source>
</evidence>
<evidence type="ECO:0008006" key="8">
    <source>
        <dbReference type="Google" id="ProtNLM"/>
    </source>
</evidence>
<dbReference type="Gene3D" id="3.40.50.150">
    <property type="entry name" value="Vaccinia Virus protein VP39"/>
    <property type="match status" value="1"/>
</dbReference>
<keyword evidence="7" id="KW-1185">Reference proteome</keyword>
<dbReference type="OMA" id="VIGITWG"/>
<reference evidence="6" key="3">
    <citation type="submission" date="2015-06" db="UniProtKB">
        <authorList>
            <consortium name="EnsemblMetazoa"/>
        </authorList>
    </citation>
    <scope>IDENTIFICATION</scope>
</reference>
<name>R7TTB1_CAPTE</name>
<keyword evidence="1" id="KW-0489">Methyltransferase</keyword>
<evidence type="ECO:0000256" key="4">
    <source>
        <dbReference type="ARBA" id="ARBA00043988"/>
    </source>
</evidence>
<accession>R7TTB1</accession>
<dbReference type="PANTHER" id="PTHR14614">
    <property type="entry name" value="HEPATOCELLULAR CARCINOMA-ASSOCIATED ANTIGEN"/>
    <property type="match status" value="1"/>
</dbReference>
<dbReference type="AlphaFoldDB" id="R7TTB1"/>
<dbReference type="GO" id="GO:0005634">
    <property type="term" value="C:nucleus"/>
    <property type="evidence" value="ECO:0007669"/>
    <property type="project" value="TreeGrafter"/>
</dbReference>
<dbReference type="Pfam" id="PF10294">
    <property type="entry name" value="Methyltransf_16"/>
    <property type="match status" value="1"/>
</dbReference>
<organism evidence="5">
    <name type="scientific">Capitella teleta</name>
    <name type="common">Polychaete worm</name>
    <dbReference type="NCBI Taxonomy" id="283909"/>
    <lineage>
        <taxon>Eukaryota</taxon>
        <taxon>Metazoa</taxon>
        <taxon>Spiralia</taxon>
        <taxon>Lophotrochozoa</taxon>
        <taxon>Annelida</taxon>
        <taxon>Polychaeta</taxon>
        <taxon>Sedentaria</taxon>
        <taxon>Scolecida</taxon>
        <taxon>Capitellidae</taxon>
        <taxon>Capitella</taxon>
    </lineage>
</organism>
<dbReference type="InterPro" id="IPR029063">
    <property type="entry name" value="SAM-dependent_MTases_sf"/>
</dbReference>
<proteinExistence type="inferred from homology"/>
<dbReference type="GO" id="GO:0032259">
    <property type="term" value="P:methylation"/>
    <property type="evidence" value="ECO:0007669"/>
    <property type="project" value="UniProtKB-KW"/>
</dbReference>
<sequence>MSLKELVFEDHTCNEEDSITVLVPEVLDPSYGMYLWPCAPVLAQFIWFHRNHVKGKTILELGAGSSLPGIVAAKVGGHVTLSDGLHLANCLQNCQESVSLNHMSCSINIIGITWGSFNREMCELEPIYIILGSDCFYNTKDFEDLFVTISFFFERNPKAEFWTTYQVRSSQRSLEHLLEKWGMTCFHIPLESFKANVDDIAGSGLPGCHTVQMLVIKLKS</sequence>
<dbReference type="SUPFAM" id="SSF53335">
    <property type="entry name" value="S-adenosyl-L-methionine-dependent methyltransferases"/>
    <property type="match status" value="1"/>
</dbReference>
<dbReference type="GO" id="GO:0008168">
    <property type="term" value="F:methyltransferase activity"/>
    <property type="evidence" value="ECO:0007669"/>
    <property type="project" value="UniProtKB-KW"/>
</dbReference>
<reference evidence="5 7" key="2">
    <citation type="journal article" date="2013" name="Nature">
        <title>Insights into bilaterian evolution from three spiralian genomes.</title>
        <authorList>
            <person name="Simakov O."/>
            <person name="Marletaz F."/>
            <person name="Cho S.J."/>
            <person name="Edsinger-Gonzales E."/>
            <person name="Havlak P."/>
            <person name="Hellsten U."/>
            <person name="Kuo D.H."/>
            <person name="Larsson T."/>
            <person name="Lv J."/>
            <person name="Arendt D."/>
            <person name="Savage R."/>
            <person name="Osoegawa K."/>
            <person name="de Jong P."/>
            <person name="Grimwood J."/>
            <person name="Chapman J.A."/>
            <person name="Shapiro H."/>
            <person name="Aerts A."/>
            <person name="Otillar R.P."/>
            <person name="Terry A.Y."/>
            <person name="Boore J.L."/>
            <person name="Grigoriev I.V."/>
            <person name="Lindberg D.R."/>
            <person name="Seaver E.C."/>
            <person name="Weisblat D.A."/>
            <person name="Putnam N.H."/>
            <person name="Rokhsar D.S."/>
        </authorList>
    </citation>
    <scope>NUCLEOTIDE SEQUENCE</scope>
    <source>
        <strain evidence="5 7">I ESC-2004</strain>
    </source>
</reference>